<dbReference type="GO" id="GO:0016020">
    <property type="term" value="C:membrane"/>
    <property type="evidence" value="ECO:0007669"/>
    <property type="project" value="UniProtKB-SubCell"/>
</dbReference>
<keyword evidence="3 6" id="KW-1133">Transmembrane helix</keyword>
<evidence type="ECO:0000313" key="7">
    <source>
        <dbReference type="EMBL" id="PAA59039.1"/>
    </source>
</evidence>
<feature type="transmembrane region" description="Helical" evidence="6">
    <location>
        <begin position="147"/>
        <end position="168"/>
    </location>
</feature>
<proteinExistence type="predicted"/>
<dbReference type="InterPro" id="IPR004031">
    <property type="entry name" value="PMP22/EMP/MP20/Claudin"/>
</dbReference>
<keyword evidence="4 6" id="KW-0472">Membrane</keyword>
<dbReference type="PANTHER" id="PTHR21284:SF12">
    <property type="entry name" value="EG:80H7.2 PROTEIN"/>
    <property type="match status" value="1"/>
</dbReference>
<feature type="transmembrane region" description="Helical" evidence="6">
    <location>
        <begin position="26"/>
        <end position="49"/>
    </location>
</feature>
<comment type="caution">
    <text evidence="7">The sequence shown here is derived from an EMBL/GenBank/DDBJ whole genome shotgun (WGS) entry which is preliminary data.</text>
</comment>
<reference evidence="7 8" key="1">
    <citation type="submission" date="2017-06" db="EMBL/GenBank/DDBJ databases">
        <title>A platform for efficient transgenesis in Macrostomum lignano, a flatworm model organism for stem cell research.</title>
        <authorList>
            <person name="Berezikov E."/>
        </authorList>
    </citation>
    <scope>NUCLEOTIDE SEQUENCE [LARGE SCALE GENOMIC DNA]</scope>
    <source>
        <strain evidence="7">DV1</strain>
        <tissue evidence="7">Whole organism</tissue>
    </source>
</reference>
<evidence type="ECO:0000313" key="8">
    <source>
        <dbReference type="Proteomes" id="UP000215902"/>
    </source>
</evidence>
<gene>
    <name evidence="7" type="ORF">BOX15_Mlig032841g1</name>
</gene>
<evidence type="ECO:0000256" key="1">
    <source>
        <dbReference type="ARBA" id="ARBA00004141"/>
    </source>
</evidence>
<dbReference type="PANTHER" id="PTHR21284">
    <property type="entry name" value="EG:80H7.2 PROTEIN"/>
    <property type="match status" value="1"/>
</dbReference>
<name>A0A267EDY0_9PLAT</name>
<protein>
    <submittedName>
        <fullName evidence="7">Uncharacterized protein</fullName>
    </submittedName>
</protein>
<dbReference type="Proteomes" id="UP000215902">
    <property type="component" value="Unassembled WGS sequence"/>
</dbReference>
<evidence type="ECO:0000256" key="6">
    <source>
        <dbReference type="SAM" id="Phobius"/>
    </source>
</evidence>
<feature type="transmembrane region" description="Helical" evidence="6">
    <location>
        <begin position="188"/>
        <end position="206"/>
    </location>
</feature>
<dbReference type="Gene3D" id="1.20.140.150">
    <property type="match status" value="1"/>
</dbReference>
<sequence length="281" mass="32290">MNQYQPYQQQNGKSARMSRRFFQKKVVATVFSIVSFISVLISFVSPYWLVSWSRIHTPFDKLGLWEFCMDGYVHRRDENVQSFYGCWWIFAPYYDPIRNVLTPPWFRFIQLFVTLAFLIGLANVILMLVYTCDVITHVQQRVLLSRVLYYINIFIFCCLIIANIIFAFKHNDPYWMPIPSLNWPSWSFGLSCLATFFTGFAIIVLFSQQLADAVRLDDEQYNFPMSITASSHLSHGAAPANASVGAGVDSGFRRYAGEHRGYGASSRPLKAHEEFGGDTTV</sequence>
<organism evidence="7 8">
    <name type="scientific">Macrostomum lignano</name>
    <dbReference type="NCBI Taxonomy" id="282301"/>
    <lineage>
        <taxon>Eukaryota</taxon>
        <taxon>Metazoa</taxon>
        <taxon>Spiralia</taxon>
        <taxon>Lophotrochozoa</taxon>
        <taxon>Platyhelminthes</taxon>
        <taxon>Rhabditophora</taxon>
        <taxon>Macrostomorpha</taxon>
        <taxon>Macrostomida</taxon>
        <taxon>Macrostomidae</taxon>
        <taxon>Macrostomum</taxon>
    </lineage>
</organism>
<comment type="subcellular location">
    <subcellularLocation>
        <location evidence="1">Membrane</location>
        <topology evidence="1">Multi-pass membrane protein</topology>
    </subcellularLocation>
</comment>
<dbReference type="AlphaFoldDB" id="A0A267EDY0"/>
<evidence type="ECO:0000256" key="2">
    <source>
        <dbReference type="ARBA" id="ARBA00022692"/>
    </source>
</evidence>
<evidence type="ECO:0000256" key="3">
    <source>
        <dbReference type="ARBA" id="ARBA00022989"/>
    </source>
</evidence>
<feature type="region of interest" description="Disordered" evidence="5">
    <location>
        <begin position="261"/>
        <end position="281"/>
    </location>
</feature>
<dbReference type="EMBL" id="NIVC01002305">
    <property type="protein sequence ID" value="PAA59039.1"/>
    <property type="molecule type" value="Genomic_DNA"/>
</dbReference>
<keyword evidence="8" id="KW-1185">Reference proteome</keyword>
<evidence type="ECO:0000256" key="5">
    <source>
        <dbReference type="SAM" id="MobiDB-lite"/>
    </source>
</evidence>
<evidence type="ECO:0000256" key="4">
    <source>
        <dbReference type="ARBA" id="ARBA00023136"/>
    </source>
</evidence>
<accession>A0A267EDY0</accession>
<dbReference type="STRING" id="282301.A0A267EDY0"/>
<dbReference type="OrthoDB" id="6140671at2759"/>
<feature type="transmembrane region" description="Helical" evidence="6">
    <location>
        <begin position="108"/>
        <end position="135"/>
    </location>
</feature>
<dbReference type="Pfam" id="PF13903">
    <property type="entry name" value="Claudin_2"/>
    <property type="match status" value="1"/>
</dbReference>
<keyword evidence="2 6" id="KW-0812">Transmembrane</keyword>